<proteinExistence type="predicted"/>
<dbReference type="InterPro" id="IPR004170">
    <property type="entry name" value="WWE_dom"/>
</dbReference>
<dbReference type="PROSITE" id="PS50918">
    <property type="entry name" value="WWE"/>
    <property type="match status" value="1"/>
</dbReference>
<evidence type="ECO:0000313" key="2">
    <source>
        <dbReference type="EMBL" id="CAE7526559.1"/>
    </source>
</evidence>
<dbReference type="Pfam" id="PF02825">
    <property type="entry name" value="WWE"/>
    <property type="match status" value="1"/>
</dbReference>
<dbReference type="SUPFAM" id="SSF117839">
    <property type="entry name" value="WWE domain"/>
    <property type="match status" value="1"/>
</dbReference>
<dbReference type="EMBL" id="CAJNJA010024447">
    <property type="protein sequence ID" value="CAE7526559.1"/>
    <property type="molecule type" value="Genomic_DNA"/>
</dbReference>
<feature type="non-terminal residue" evidence="2">
    <location>
        <position position="74"/>
    </location>
</feature>
<dbReference type="InterPro" id="IPR037197">
    <property type="entry name" value="WWE_dom_sf"/>
</dbReference>
<feature type="domain" description="WWE" evidence="1">
    <location>
        <begin position="1"/>
        <end position="59"/>
    </location>
</feature>
<dbReference type="Gene3D" id="3.30.720.50">
    <property type="match status" value="1"/>
</dbReference>
<evidence type="ECO:0000313" key="3">
    <source>
        <dbReference type="Proteomes" id="UP000601435"/>
    </source>
</evidence>
<protein>
    <submittedName>
        <fullName evidence="2">Slc24a1 protein</fullName>
    </submittedName>
</protein>
<feature type="non-terminal residue" evidence="2">
    <location>
        <position position="1"/>
    </location>
</feature>
<organism evidence="2 3">
    <name type="scientific">Symbiodinium necroappetens</name>
    <dbReference type="NCBI Taxonomy" id="1628268"/>
    <lineage>
        <taxon>Eukaryota</taxon>
        <taxon>Sar</taxon>
        <taxon>Alveolata</taxon>
        <taxon>Dinophyceae</taxon>
        <taxon>Suessiales</taxon>
        <taxon>Symbiodiniaceae</taxon>
        <taxon>Symbiodinium</taxon>
    </lineage>
</organism>
<sequence>VAQEDWIALDQETSQKLLEEYYSGHTEATYSSFNNNYHVDFYGQMQTDQQTGRQCRICWFEAAEVPKSQTAGQE</sequence>
<comment type="caution">
    <text evidence="2">The sequence shown here is derived from an EMBL/GenBank/DDBJ whole genome shotgun (WGS) entry which is preliminary data.</text>
</comment>
<dbReference type="OrthoDB" id="439007at2759"/>
<gene>
    <name evidence="2" type="primary">Slc24a1</name>
    <name evidence="2" type="ORF">SNEC2469_LOCUS15092</name>
</gene>
<reference evidence="2" key="1">
    <citation type="submission" date="2021-02" db="EMBL/GenBank/DDBJ databases">
        <authorList>
            <person name="Dougan E. K."/>
            <person name="Rhodes N."/>
            <person name="Thang M."/>
            <person name="Chan C."/>
        </authorList>
    </citation>
    <scope>NUCLEOTIDE SEQUENCE</scope>
</reference>
<name>A0A812TA86_9DINO</name>
<accession>A0A812TA86</accession>
<evidence type="ECO:0000259" key="1">
    <source>
        <dbReference type="PROSITE" id="PS50918"/>
    </source>
</evidence>
<dbReference type="AlphaFoldDB" id="A0A812TA86"/>
<keyword evidence="3" id="KW-1185">Reference proteome</keyword>
<dbReference type="Proteomes" id="UP000601435">
    <property type="component" value="Unassembled WGS sequence"/>
</dbReference>